<proteinExistence type="predicted"/>
<evidence type="ECO:0000313" key="2">
    <source>
        <dbReference type="Proteomes" id="UP000001542"/>
    </source>
</evidence>
<dbReference type="VEuPathDB" id="TrichDB:TVAG_487940"/>
<dbReference type="RefSeq" id="XP_001323915.1">
    <property type="nucleotide sequence ID" value="XM_001323880.1"/>
</dbReference>
<organism evidence="1 2">
    <name type="scientific">Trichomonas vaginalis (strain ATCC PRA-98 / G3)</name>
    <dbReference type="NCBI Taxonomy" id="412133"/>
    <lineage>
        <taxon>Eukaryota</taxon>
        <taxon>Metamonada</taxon>
        <taxon>Parabasalia</taxon>
        <taxon>Trichomonadida</taxon>
        <taxon>Trichomonadidae</taxon>
        <taxon>Trichomonas</taxon>
    </lineage>
</organism>
<keyword evidence="2" id="KW-1185">Reference proteome</keyword>
<name>A2E6I7_TRIV3</name>
<sequence length="476" mass="54918">MDDDYKEHNSLQPSKIEDIFHLKGELNPEEQQNAIIQQIQLRYDTFFDDLDDNLDFIYNLCQIHYGITDYALKELNFAQLIFDGMQNYCSDMNQLSHAMITLAQYCLKYPEVVSKEMLEFSTNSFISIENFTPDNMQFAQNHILLICSLINDETIEAMNPDFPFILDKIFLQPDILPLSKIIIKFADLMIKIACLILVDDDTENPDINHTYSPLAHEITSDGIQFVLSLVANESVEFPEERSFLLYSLFEHRLTSFEDEDAEVAFLNVLNFGEQYYKYCLKIIYISGNFGLFDENLTSVARNYLKNSNSPENNELKIIALELFEKFLEVDSEACGNQVLCFDTFEFFEDLIQIIFSGNFKLTTKVGKLMAGIMMHFPGIFGNPDLWRFQIKENEGLAMALNKLIEVYESIPNGICLIAGLKYIHSYISTSNPVFLEEFRNILEEAGVHETLDSIDTDNDDDNDIIHTVLQCLFLEE</sequence>
<dbReference type="Proteomes" id="UP000001542">
    <property type="component" value="Unassembled WGS sequence"/>
</dbReference>
<accession>A2E6I7</accession>
<protein>
    <submittedName>
        <fullName evidence="1">Uncharacterized protein</fullName>
    </submittedName>
</protein>
<dbReference type="AlphaFoldDB" id="A2E6I7"/>
<gene>
    <name evidence="1" type="ORF">TVAG_487940</name>
</gene>
<dbReference type="KEGG" id="tva:4769650"/>
<reference evidence="1" key="1">
    <citation type="submission" date="2006-10" db="EMBL/GenBank/DDBJ databases">
        <authorList>
            <person name="Amadeo P."/>
            <person name="Zhao Q."/>
            <person name="Wortman J."/>
            <person name="Fraser-Liggett C."/>
            <person name="Carlton J."/>
        </authorList>
    </citation>
    <scope>NUCLEOTIDE SEQUENCE</scope>
    <source>
        <strain evidence="1">G3</strain>
    </source>
</reference>
<reference evidence="1" key="2">
    <citation type="journal article" date="2007" name="Science">
        <title>Draft genome sequence of the sexually transmitted pathogen Trichomonas vaginalis.</title>
        <authorList>
            <person name="Carlton J.M."/>
            <person name="Hirt R.P."/>
            <person name="Silva J.C."/>
            <person name="Delcher A.L."/>
            <person name="Schatz M."/>
            <person name="Zhao Q."/>
            <person name="Wortman J.R."/>
            <person name="Bidwell S.L."/>
            <person name="Alsmark U.C.M."/>
            <person name="Besteiro S."/>
            <person name="Sicheritz-Ponten T."/>
            <person name="Noel C.J."/>
            <person name="Dacks J.B."/>
            <person name="Foster P.G."/>
            <person name="Simillion C."/>
            <person name="Van de Peer Y."/>
            <person name="Miranda-Saavedra D."/>
            <person name="Barton G.J."/>
            <person name="Westrop G.D."/>
            <person name="Mueller S."/>
            <person name="Dessi D."/>
            <person name="Fiori P.L."/>
            <person name="Ren Q."/>
            <person name="Paulsen I."/>
            <person name="Zhang H."/>
            <person name="Bastida-Corcuera F.D."/>
            <person name="Simoes-Barbosa A."/>
            <person name="Brown M.T."/>
            <person name="Hayes R.D."/>
            <person name="Mukherjee M."/>
            <person name="Okumura C.Y."/>
            <person name="Schneider R."/>
            <person name="Smith A.J."/>
            <person name="Vanacova S."/>
            <person name="Villalvazo M."/>
            <person name="Haas B.J."/>
            <person name="Pertea M."/>
            <person name="Feldblyum T.V."/>
            <person name="Utterback T.R."/>
            <person name="Shu C.L."/>
            <person name="Osoegawa K."/>
            <person name="de Jong P.J."/>
            <person name="Hrdy I."/>
            <person name="Horvathova L."/>
            <person name="Zubacova Z."/>
            <person name="Dolezal P."/>
            <person name="Malik S.B."/>
            <person name="Logsdon J.M. Jr."/>
            <person name="Henze K."/>
            <person name="Gupta A."/>
            <person name="Wang C.C."/>
            <person name="Dunne R.L."/>
            <person name="Upcroft J.A."/>
            <person name="Upcroft P."/>
            <person name="White O."/>
            <person name="Salzberg S.L."/>
            <person name="Tang P."/>
            <person name="Chiu C.-H."/>
            <person name="Lee Y.-S."/>
            <person name="Embley T.M."/>
            <person name="Coombs G.H."/>
            <person name="Mottram J.C."/>
            <person name="Tachezy J."/>
            <person name="Fraser-Liggett C.M."/>
            <person name="Johnson P.J."/>
        </authorList>
    </citation>
    <scope>NUCLEOTIDE SEQUENCE [LARGE SCALE GENOMIC DNA]</scope>
    <source>
        <strain evidence="1">G3</strain>
    </source>
</reference>
<dbReference type="VEuPathDB" id="TrichDB:TVAGG3_0975190"/>
<dbReference type="InParanoid" id="A2E6I7"/>
<evidence type="ECO:0000313" key="1">
    <source>
        <dbReference type="EMBL" id="EAY11692.1"/>
    </source>
</evidence>
<dbReference type="EMBL" id="DS113314">
    <property type="protein sequence ID" value="EAY11692.1"/>
    <property type="molecule type" value="Genomic_DNA"/>
</dbReference>